<feature type="transmembrane region" description="Helical" evidence="2">
    <location>
        <begin position="161"/>
        <end position="180"/>
    </location>
</feature>
<dbReference type="EMBL" id="AMFJ01036125">
    <property type="protein sequence ID" value="EKD25114.1"/>
    <property type="molecule type" value="Genomic_DNA"/>
</dbReference>
<organism evidence="3">
    <name type="scientific">uncultured bacterium</name>
    <name type="common">gcode 4</name>
    <dbReference type="NCBI Taxonomy" id="1234023"/>
    <lineage>
        <taxon>Bacteria</taxon>
        <taxon>environmental samples</taxon>
    </lineage>
</organism>
<gene>
    <name evidence="3" type="ORF">ACD_80C00118G0023</name>
</gene>
<feature type="transmembrane region" description="Helical" evidence="2">
    <location>
        <begin position="20"/>
        <end position="43"/>
    </location>
</feature>
<sequence>MTTKSDFFNEPSNLSGWQLIGKVCIGILIGGTIAALLFVILSFMGSMFTSAFGQQAGFTANPLLSLVLLFIGFLSTFIGNIAIGGIYNLFFNRKYYNTSKMFWLLFLTNGILFFFLAPIYIVFASQIDILFIVLGFHILFSVFTSAAQIEFSANPNYSASSFMGTVLWFALAFLAYSLIYKMSGSAAVQQKIYLFMLLPPVLGYALIPFGAGIREKIYYKFYELGNNGFYIASVTETDDEETDGTDTTNSSDDINIEG</sequence>
<evidence type="ECO:0000313" key="3">
    <source>
        <dbReference type="EMBL" id="EKD25114.1"/>
    </source>
</evidence>
<feature type="transmembrane region" description="Helical" evidence="2">
    <location>
        <begin position="63"/>
        <end position="90"/>
    </location>
</feature>
<name>K1YIE2_9BACT</name>
<comment type="caution">
    <text evidence="3">The sequence shown here is derived from an EMBL/GenBank/DDBJ whole genome shotgun (WGS) entry which is preliminary data.</text>
</comment>
<evidence type="ECO:0000256" key="1">
    <source>
        <dbReference type="SAM" id="MobiDB-lite"/>
    </source>
</evidence>
<keyword evidence="2" id="KW-0812">Transmembrane</keyword>
<protein>
    <submittedName>
        <fullName evidence="3">Uncharacterized protein</fullName>
    </submittedName>
</protein>
<accession>K1YIE2</accession>
<dbReference type="AlphaFoldDB" id="K1YIE2"/>
<feature type="region of interest" description="Disordered" evidence="1">
    <location>
        <begin position="238"/>
        <end position="258"/>
    </location>
</feature>
<feature type="transmembrane region" description="Helical" evidence="2">
    <location>
        <begin position="102"/>
        <end position="123"/>
    </location>
</feature>
<feature type="transmembrane region" description="Helical" evidence="2">
    <location>
        <begin position="192"/>
        <end position="213"/>
    </location>
</feature>
<feature type="compositionally biased region" description="Low complexity" evidence="1">
    <location>
        <begin position="245"/>
        <end position="258"/>
    </location>
</feature>
<evidence type="ECO:0000256" key="2">
    <source>
        <dbReference type="SAM" id="Phobius"/>
    </source>
</evidence>
<keyword evidence="2" id="KW-1133">Transmembrane helix</keyword>
<reference evidence="3" key="1">
    <citation type="journal article" date="2012" name="Science">
        <title>Fermentation, hydrogen, and sulfur metabolism in multiple uncultivated bacterial phyla.</title>
        <authorList>
            <person name="Wrighton K.C."/>
            <person name="Thomas B.C."/>
            <person name="Sharon I."/>
            <person name="Miller C.S."/>
            <person name="Castelle C.J."/>
            <person name="VerBerkmoes N.C."/>
            <person name="Wilkins M.J."/>
            <person name="Hettich R.L."/>
            <person name="Lipton M.S."/>
            <person name="Williams K.H."/>
            <person name="Long P.E."/>
            <person name="Banfield J.F."/>
        </authorList>
    </citation>
    <scope>NUCLEOTIDE SEQUENCE [LARGE SCALE GENOMIC DNA]</scope>
</reference>
<keyword evidence="2" id="KW-0472">Membrane</keyword>
<feature type="transmembrane region" description="Helical" evidence="2">
    <location>
        <begin position="129"/>
        <end position="149"/>
    </location>
</feature>
<proteinExistence type="predicted"/>